<comment type="subcellular location">
    <subcellularLocation>
        <location evidence="1">Cell inner membrane</location>
    </subcellularLocation>
</comment>
<evidence type="ECO:0000256" key="2">
    <source>
        <dbReference type="ARBA" id="ARBA00022475"/>
    </source>
</evidence>
<keyword evidence="4" id="KW-0808">Transferase</keyword>
<dbReference type="GO" id="GO:0005886">
    <property type="term" value="C:plasma membrane"/>
    <property type="evidence" value="ECO:0007669"/>
    <property type="project" value="UniProtKB-SubCell"/>
</dbReference>
<dbReference type="AlphaFoldDB" id="A0A3R7H313"/>
<gene>
    <name evidence="7" type="ORF">CE154_000810</name>
</gene>
<dbReference type="PANTHER" id="PTHR30606:SF10">
    <property type="entry name" value="PHOSPHATIDYLINOSITOL MANNOSIDE ACYLTRANSFERASE"/>
    <property type="match status" value="1"/>
</dbReference>
<dbReference type="EMBL" id="NKDB02000001">
    <property type="protein sequence ID" value="RKJ98346.1"/>
    <property type="molecule type" value="Genomic_DNA"/>
</dbReference>
<dbReference type="PANTHER" id="PTHR30606">
    <property type="entry name" value="LIPID A BIOSYNTHESIS LAUROYL ACYLTRANSFERASE"/>
    <property type="match status" value="1"/>
</dbReference>
<dbReference type="GO" id="GO:0016746">
    <property type="term" value="F:acyltransferase activity"/>
    <property type="evidence" value="ECO:0007669"/>
    <property type="project" value="UniProtKB-KW"/>
</dbReference>
<name>A0A3R7H313_9BURK</name>
<accession>A0A3R7H313</accession>
<evidence type="ECO:0000256" key="3">
    <source>
        <dbReference type="ARBA" id="ARBA00022519"/>
    </source>
</evidence>
<keyword evidence="2" id="KW-1003">Cell membrane</keyword>
<evidence type="ECO:0000313" key="8">
    <source>
        <dbReference type="Proteomes" id="UP000216225"/>
    </source>
</evidence>
<evidence type="ECO:0000256" key="1">
    <source>
        <dbReference type="ARBA" id="ARBA00004533"/>
    </source>
</evidence>
<comment type="caution">
    <text evidence="7">The sequence shown here is derived from an EMBL/GenBank/DDBJ whole genome shotgun (WGS) entry which is preliminary data.</text>
</comment>
<proteinExistence type="predicted"/>
<evidence type="ECO:0000256" key="5">
    <source>
        <dbReference type="ARBA" id="ARBA00023136"/>
    </source>
</evidence>
<dbReference type="InterPro" id="IPR004960">
    <property type="entry name" value="LipA_acyltrans"/>
</dbReference>
<keyword evidence="3" id="KW-0997">Cell inner membrane</keyword>
<evidence type="ECO:0000256" key="4">
    <source>
        <dbReference type="ARBA" id="ARBA00022679"/>
    </source>
</evidence>
<dbReference type="GO" id="GO:0009247">
    <property type="term" value="P:glycolipid biosynthetic process"/>
    <property type="evidence" value="ECO:0007669"/>
    <property type="project" value="UniProtKB-ARBA"/>
</dbReference>
<keyword evidence="6" id="KW-0012">Acyltransferase</keyword>
<protein>
    <recommendedName>
        <fullName evidence="9">Lipid A biosynthesis acyltransferase</fullName>
    </recommendedName>
</protein>
<organism evidence="7 8">
    <name type="scientific">Alicycliphilus denitrificans</name>
    <dbReference type="NCBI Taxonomy" id="179636"/>
    <lineage>
        <taxon>Bacteria</taxon>
        <taxon>Pseudomonadati</taxon>
        <taxon>Pseudomonadota</taxon>
        <taxon>Betaproteobacteria</taxon>
        <taxon>Burkholderiales</taxon>
        <taxon>Comamonadaceae</taxon>
        <taxon>Alicycliphilus</taxon>
    </lineage>
</organism>
<evidence type="ECO:0008006" key="9">
    <source>
        <dbReference type="Google" id="ProtNLM"/>
    </source>
</evidence>
<reference evidence="7 8" key="1">
    <citation type="submission" date="2018-09" db="EMBL/GenBank/DDBJ databases">
        <title>Genome comparison of Alicycliphilus sp. BQ1, a polyurethanolytic bacterium, with its closest phylogenetic relatives Alicycliphilus denitrificans BC and K601, unable to attack polyurethane.</title>
        <authorList>
            <person name="Loza-Tavera H."/>
            <person name="Lozano L."/>
            <person name="Cevallos M."/>
            <person name="Maya-Lucas O."/>
            <person name="Garcia-Mena J."/>
            <person name="Hernandez J."/>
        </authorList>
    </citation>
    <scope>NUCLEOTIDE SEQUENCE [LARGE SCALE GENOMIC DNA]</scope>
    <source>
        <strain evidence="7 8">BQ1</strain>
    </source>
</reference>
<evidence type="ECO:0000256" key="6">
    <source>
        <dbReference type="ARBA" id="ARBA00023315"/>
    </source>
</evidence>
<evidence type="ECO:0000313" key="7">
    <source>
        <dbReference type="EMBL" id="RKJ98346.1"/>
    </source>
</evidence>
<keyword evidence="5" id="KW-0472">Membrane</keyword>
<dbReference type="Proteomes" id="UP000216225">
    <property type="component" value="Unassembled WGS sequence"/>
</dbReference>
<sequence>MAAGAMSRDWRLDWAFPALGRLPTTLPWRLVHWLGRDAPAVRRATEHFLQQRFSQVFPGATGAQHRQWARAHLDMLATEMLDAAALHRLGEPGGPSVTLQGWGHVQTLQQRGQGFILVLNHYDRLLTAVIALGRRGVALNILTMPVVDNPGLGEAQRAFLVRKIAATTQITGGQWRTSSEPLRPVHEGLRKGQGWVILADAWSPDFARMRDHAFLGGYLRLPTGIERLAESTGAALLHACTRSLAPERLEVAVEALSGSPQAAIDAVIQRLDRDVRERPWAWWHWGLWDQMWRPAAQEGESNV</sequence>